<comment type="caution">
    <text evidence="1">The sequence shown here is derived from an EMBL/GenBank/DDBJ whole genome shotgun (WGS) entry which is preliminary data.</text>
</comment>
<evidence type="ECO:0000313" key="2">
    <source>
        <dbReference type="Proteomes" id="UP000651156"/>
    </source>
</evidence>
<dbReference type="RefSeq" id="WP_193929996.1">
    <property type="nucleotide sequence ID" value="NZ_CAWPMZ010000058.1"/>
</dbReference>
<dbReference type="Pfam" id="PF11209">
    <property type="entry name" value="LmeA"/>
    <property type="match status" value="1"/>
</dbReference>
<dbReference type="Proteomes" id="UP000651156">
    <property type="component" value="Unassembled WGS sequence"/>
</dbReference>
<proteinExistence type="predicted"/>
<reference evidence="1 2" key="1">
    <citation type="submission" date="2020-10" db="EMBL/GenBank/DDBJ databases">
        <authorList>
            <person name="Castelo-Branco R."/>
            <person name="Eusebio N."/>
            <person name="Adriana R."/>
            <person name="Vieira A."/>
            <person name="Brugerolle De Fraissinette N."/>
            <person name="Rezende De Castro R."/>
            <person name="Schneider M.P."/>
            <person name="Vasconcelos V."/>
            <person name="Leao P.N."/>
        </authorList>
    </citation>
    <scope>NUCLEOTIDE SEQUENCE [LARGE SCALE GENOMIC DNA]</scope>
    <source>
        <strain evidence="1 2">LEGE 06123</strain>
    </source>
</reference>
<dbReference type="InterPro" id="IPR021373">
    <property type="entry name" value="DUF2993"/>
</dbReference>
<organism evidence="1 2">
    <name type="scientific">Gloeocapsopsis crepidinum LEGE 06123</name>
    <dbReference type="NCBI Taxonomy" id="588587"/>
    <lineage>
        <taxon>Bacteria</taxon>
        <taxon>Bacillati</taxon>
        <taxon>Cyanobacteriota</taxon>
        <taxon>Cyanophyceae</taxon>
        <taxon>Oscillatoriophycideae</taxon>
        <taxon>Chroococcales</taxon>
        <taxon>Chroococcaceae</taxon>
        <taxon>Gloeocapsopsis</taxon>
    </lineage>
</organism>
<protein>
    <submittedName>
        <fullName evidence="1">DUF2993 domain-containing protein</fullName>
    </submittedName>
</protein>
<accession>A0ABR9UL05</accession>
<evidence type="ECO:0000313" key="1">
    <source>
        <dbReference type="EMBL" id="MBE9188969.1"/>
    </source>
</evidence>
<dbReference type="EMBL" id="JADEWN010000002">
    <property type="protein sequence ID" value="MBE9188969.1"/>
    <property type="molecule type" value="Genomic_DNA"/>
</dbReference>
<keyword evidence="2" id="KW-1185">Reference proteome</keyword>
<gene>
    <name evidence="1" type="ORF">IQ230_01020</name>
</gene>
<sequence>MELLTILLSGLLGLLSPVGGVVERIAENIIRSQFQQVEQLRVRVDNVPTHQLLQGKVQRVRIAGRSLQLRQNMTIAVLEVETDKVDFDTDNLNRIQLQQPLEAGVSVVLTEQDVNQALQSDAVASWLLNVTVGTLGRRTEQSQQFNFSQPKIHFLANQRLRFQVQLTEDGVEPLQITVESGLGIVSGSQLQLIAPIVWVNEEQVPEQILNAIATNFSQQFDLRSLQSAGIQARILQLNISPQKLEIAAFLHLETSSRLLKQLQL</sequence>
<name>A0ABR9UL05_9CHRO</name>